<dbReference type="InterPro" id="IPR011006">
    <property type="entry name" value="CheY-like_superfamily"/>
</dbReference>
<dbReference type="SMART" id="SM00448">
    <property type="entry name" value="REC"/>
    <property type="match status" value="1"/>
</dbReference>
<accession>A0A378XEV7</accession>
<feature type="domain" description="CheB-type methylesterase" evidence="10">
    <location>
        <begin position="161"/>
        <end position="354"/>
    </location>
</feature>
<evidence type="ECO:0000256" key="7">
    <source>
        <dbReference type="PROSITE-ProRule" id="PRU00050"/>
    </source>
</evidence>
<dbReference type="PROSITE" id="PS50110">
    <property type="entry name" value="RESPONSE_REGULATORY"/>
    <property type="match status" value="1"/>
</dbReference>
<evidence type="ECO:0000256" key="3">
    <source>
        <dbReference type="ARBA" id="ARBA00022553"/>
    </source>
</evidence>
<feature type="active site" evidence="6 7">
    <location>
        <position position="173"/>
    </location>
</feature>
<evidence type="ECO:0000256" key="6">
    <source>
        <dbReference type="HAMAP-Rule" id="MF_00099"/>
    </source>
</evidence>
<dbReference type="EC" id="3.5.1.44" evidence="6"/>
<sequence>MIESKINPIKVLCVDDSALMRKIMTDMINAEPDMVVVGTAPDPLVARDMIKQLNPDVLTLDVEMPKMDGLDFLERLMRLRPMPVVMVSALTQENSAVSMRALELGAVEIVPKPTEQSGTSLAAYQNEVADKIRAASKARLQTYGHAPAEKPLPRIQSAIKGMSRDWVIAIGSSTGGTEALTRVLTRLPAECPPIVITQHMPAGFTASFVQRLDRSCALTVHEAQGDEVLEWGHVYLAPGSVAHMAIRKVGAHYRTVLIDSEPVNRHKPAVDVLFHSVAKEAGRRATGIVLTGMGRDGADGLLAMRQAGADTFVQDEASSVVFGMPKEALHNGAADEAVPLDKIGERLFKGLAQNRSGKRK</sequence>
<evidence type="ECO:0000313" key="12">
    <source>
        <dbReference type="Proteomes" id="UP000254603"/>
    </source>
</evidence>
<dbReference type="CDD" id="cd16432">
    <property type="entry name" value="CheB_Rec"/>
    <property type="match status" value="1"/>
</dbReference>
<comment type="catalytic activity">
    <reaction evidence="5 6">
        <text>[protein]-L-glutamate 5-O-methyl ester + H2O = L-glutamyl-[protein] + methanol + H(+)</text>
        <dbReference type="Rhea" id="RHEA:23236"/>
        <dbReference type="Rhea" id="RHEA-COMP:10208"/>
        <dbReference type="Rhea" id="RHEA-COMP:10311"/>
        <dbReference type="ChEBI" id="CHEBI:15377"/>
        <dbReference type="ChEBI" id="CHEBI:15378"/>
        <dbReference type="ChEBI" id="CHEBI:17790"/>
        <dbReference type="ChEBI" id="CHEBI:29973"/>
        <dbReference type="ChEBI" id="CHEBI:82795"/>
        <dbReference type="EC" id="3.1.1.61"/>
    </reaction>
</comment>
<evidence type="ECO:0000256" key="1">
    <source>
        <dbReference type="ARBA" id="ARBA00022490"/>
    </source>
</evidence>
<dbReference type="SUPFAM" id="SSF52738">
    <property type="entry name" value="Methylesterase CheB, C-terminal domain"/>
    <property type="match status" value="1"/>
</dbReference>
<dbReference type="PANTHER" id="PTHR42872:SF6">
    <property type="entry name" value="PROTEIN-GLUTAMATE METHYLESTERASE_PROTEIN-GLUTAMINE GLUTAMINASE"/>
    <property type="match status" value="1"/>
</dbReference>
<comment type="subcellular location">
    <subcellularLocation>
        <location evidence="6">Cytoplasm</location>
    </subcellularLocation>
</comment>
<dbReference type="Proteomes" id="UP000254603">
    <property type="component" value="Unassembled WGS sequence"/>
</dbReference>
<evidence type="ECO:0000256" key="2">
    <source>
        <dbReference type="ARBA" id="ARBA00022500"/>
    </source>
</evidence>
<keyword evidence="1 6" id="KW-0963">Cytoplasm</keyword>
<feature type="active site" evidence="6 7">
    <location>
        <position position="199"/>
    </location>
</feature>
<dbReference type="NCBIfam" id="NF001965">
    <property type="entry name" value="PRK00742.1"/>
    <property type="match status" value="1"/>
</dbReference>
<dbReference type="PANTHER" id="PTHR42872">
    <property type="entry name" value="PROTEIN-GLUTAMATE METHYLESTERASE/PROTEIN-GLUTAMINE GLUTAMINASE"/>
    <property type="match status" value="1"/>
</dbReference>
<proteinExistence type="inferred from homology"/>
<dbReference type="GO" id="GO:0005737">
    <property type="term" value="C:cytoplasm"/>
    <property type="evidence" value="ECO:0007669"/>
    <property type="project" value="UniProtKB-SubCell"/>
</dbReference>
<dbReference type="Pfam" id="PF00072">
    <property type="entry name" value="Response_reg"/>
    <property type="match status" value="1"/>
</dbReference>
<dbReference type="InterPro" id="IPR035909">
    <property type="entry name" value="CheB_C"/>
</dbReference>
<comment type="PTM">
    <text evidence="6">Phosphorylated by CheA. Phosphorylation of the N-terminal regulatory domain activates the methylesterase activity.</text>
</comment>
<dbReference type="GO" id="GO:0000156">
    <property type="term" value="F:phosphorelay response regulator activity"/>
    <property type="evidence" value="ECO:0007669"/>
    <property type="project" value="InterPro"/>
</dbReference>
<evidence type="ECO:0000313" key="11">
    <source>
        <dbReference type="EMBL" id="SUA54798.1"/>
    </source>
</evidence>
<dbReference type="CDD" id="cd17541">
    <property type="entry name" value="REC_CheB-like"/>
    <property type="match status" value="1"/>
</dbReference>
<name>A0A378XEV7_9BURK</name>
<dbReference type="FunFam" id="3.40.50.2300:FF:000060">
    <property type="entry name" value="Protein-glutamate methylesterase/protein-glutamine glutaminase"/>
    <property type="match status" value="1"/>
</dbReference>
<dbReference type="GO" id="GO:0006935">
    <property type="term" value="P:chemotaxis"/>
    <property type="evidence" value="ECO:0007669"/>
    <property type="project" value="UniProtKB-UniRule"/>
</dbReference>
<dbReference type="GO" id="GO:0050568">
    <property type="term" value="F:protein-glutamine glutaminase activity"/>
    <property type="evidence" value="ECO:0007669"/>
    <property type="project" value="UniProtKB-UniRule"/>
</dbReference>
<dbReference type="SUPFAM" id="SSF52172">
    <property type="entry name" value="CheY-like"/>
    <property type="match status" value="1"/>
</dbReference>
<comment type="domain">
    <text evidence="6">Contains a C-terminal catalytic domain, and an N-terminal region which modulates catalytic activity.</text>
</comment>
<evidence type="ECO:0000259" key="9">
    <source>
        <dbReference type="PROSITE" id="PS50110"/>
    </source>
</evidence>
<dbReference type="EMBL" id="UGSB01000001">
    <property type="protein sequence ID" value="SUA54798.1"/>
    <property type="molecule type" value="Genomic_DNA"/>
</dbReference>
<dbReference type="STRING" id="1122619.GCA_000373745_00820"/>
<dbReference type="EC" id="3.1.1.61" evidence="6"/>
<dbReference type="PROSITE" id="PS50122">
    <property type="entry name" value="CHEB"/>
    <property type="match status" value="1"/>
</dbReference>
<dbReference type="InterPro" id="IPR008248">
    <property type="entry name" value="CheB-like"/>
</dbReference>
<dbReference type="Gene3D" id="3.40.50.180">
    <property type="entry name" value="Methylesterase CheB, C-terminal domain"/>
    <property type="match status" value="1"/>
</dbReference>
<dbReference type="HAMAP" id="MF_00099">
    <property type="entry name" value="CheB_chemtxs"/>
    <property type="match status" value="1"/>
</dbReference>
<dbReference type="Pfam" id="PF01339">
    <property type="entry name" value="CheB_methylest"/>
    <property type="match status" value="1"/>
</dbReference>
<dbReference type="GO" id="GO:0008984">
    <property type="term" value="F:protein-glutamate methylesterase activity"/>
    <property type="evidence" value="ECO:0007669"/>
    <property type="project" value="UniProtKB-UniRule"/>
</dbReference>
<dbReference type="InterPro" id="IPR001789">
    <property type="entry name" value="Sig_transdc_resp-reg_receiver"/>
</dbReference>
<protein>
    <recommendedName>
        <fullName evidence="6">Protein-glutamate methylesterase/protein-glutamine glutaminase</fullName>
        <ecNumber evidence="6">3.1.1.61</ecNumber>
        <ecNumber evidence="6">3.5.1.44</ecNumber>
    </recommendedName>
</protein>
<dbReference type="PIRSF" id="PIRSF000876">
    <property type="entry name" value="RR_chemtxs_CheB"/>
    <property type="match status" value="1"/>
</dbReference>
<comment type="catalytic activity">
    <reaction evidence="6">
        <text>L-glutaminyl-[protein] + H2O = L-glutamyl-[protein] + NH4(+)</text>
        <dbReference type="Rhea" id="RHEA:16441"/>
        <dbReference type="Rhea" id="RHEA-COMP:10207"/>
        <dbReference type="Rhea" id="RHEA-COMP:10208"/>
        <dbReference type="ChEBI" id="CHEBI:15377"/>
        <dbReference type="ChEBI" id="CHEBI:28938"/>
        <dbReference type="ChEBI" id="CHEBI:29973"/>
        <dbReference type="ChEBI" id="CHEBI:30011"/>
        <dbReference type="EC" id="3.5.1.44"/>
    </reaction>
</comment>
<gene>
    <name evidence="6 11" type="primary">cheB</name>
    <name evidence="11" type="ORF">NCTC11997_01622</name>
</gene>
<keyword evidence="2 6" id="KW-0145">Chemotaxis</keyword>
<evidence type="ECO:0000256" key="8">
    <source>
        <dbReference type="PROSITE-ProRule" id="PRU00169"/>
    </source>
</evidence>
<organism evidence="11 12">
    <name type="scientific">Oligella ureolytica</name>
    <dbReference type="NCBI Taxonomy" id="90244"/>
    <lineage>
        <taxon>Bacteria</taxon>
        <taxon>Pseudomonadati</taxon>
        <taxon>Pseudomonadota</taxon>
        <taxon>Betaproteobacteria</taxon>
        <taxon>Burkholderiales</taxon>
        <taxon>Alcaligenaceae</taxon>
        <taxon>Oligella</taxon>
    </lineage>
</organism>
<evidence type="ECO:0000256" key="5">
    <source>
        <dbReference type="ARBA" id="ARBA00048267"/>
    </source>
</evidence>
<feature type="modified residue" description="4-aspartylphosphate" evidence="6 8">
    <location>
        <position position="61"/>
    </location>
</feature>
<comment type="function">
    <text evidence="6">Involved in chemotaxis. Part of a chemotaxis signal transduction system that modulates chemotaxis in response to various stimuli. Catalyzes the demethylation of specific methylglutamate residues introduced into the chemoreceptors (methyl-accepting chemotaxis proteins or MCP) by CheR. Also mediates the irreversible deamidation of specific glutamine residues to glutamic acid.</text>
</comment>
<keyword evidence="4 6" id="KW-0378">Hydrolase</keyword>
<dbReference type="Gene3D" id="3.40.50.2300">
    <property type="match status" value="1"/>
</dbReference>
<feature type="active site" evidence="6 7">
    <location>
        <position position="296"/>
    </location>
</feature>
<feature type="domain" description="Response regulatory" evidence="9">
    <location>
        <begin position="10"/>
        <end position="127"/>
    </location>
</feature>
<comment type="similarity">
    <text evidence="6">Belongs to the CheB family.</text>
</comment>
<dbReference type="NCBIfam" id="NF009206">
    <property type="entry name" value="PRK12555.1"/>
    <property type="match status" value="1"/>
</dbReference>
<dbReference type="InterPro" id="IPR000673">
    <property type="entry name" value="Sig_transdc_resp-reg_Me-estase"/>
</dbReference>
<keyword evidence="3 6" id="KW-0597">Phosphoprotein</keyword>
<evidence type="ECO:0000259" key="10">
    <source>
        <dbReference type="PROSITE" id="PS50122"/>
    </source>
</evidence>
<reference evidence="11 12" key="1">
    <citation type="submission" date="2018-06" db="EMBL/GenBank/DDBJ databases">
        <authorList>
            <consortium name="Pathogen Informatics"/>
            <person name="Doyle S."/>
        </authorList>
    </citation>
    <scope>NUCLEOTIDE SEQUENCE [LARGE SCALE GENOMIC DNA]</scope>
    <source>
        <strain evidence="11 12">NCTC11997</strain>
    </source>
</reference>
<dbReference type="AlphaFoldDB" id="A0A378XEV7"/>
<evidence type="ECO:0000256" key="4">
    <source>
        <dbReference type="ARBA" id="ARBA00022801"/>
    </source>
</evidence>